<dbReference type="EMBL" id="JAIWQS010000001">
    <property type="protein sequence ID" value="KAJ8774234.1"/>
    <property type="molecule type" value="Genomic_DNA"/>
</dbReference>
<gene>
    <name evidence="2" type="ORF">K2173_009665</name>
</gene>
<reference evidence="2 3" key="1">
    <citation type="submission" date="2021-09" db="EMBL/GenBank/DDBJ databases">
        <title>Genomic insights and catalytic innovation underlie evolution of tropane alkaloids biosynthesis.</title>
        <authorList>
            <person name="Wang Y.-J."/>
            <person name="Tian T."/>
            <person name="Huang J.-P."/>
            <person name="Huang S.-X."/>
        </authorList>
    </citation>
    <scope>NUCLEOTIDE SEQUENCE [LARGE SCALE GENOMIC DNA]</scope>
    <source>
        <strain evidence="2">KIB-2018</strain>
        <tissue evidence="2">Leaf</tissue>
    </source>
</reference>
<dbReference type="SMART" id="SM00327">
    <property type="entry name" value="VWA"/>
    <property type="match status" value="1"/>
</dbReference>
<evidence type="ECO:0000259" key="1">
    <source>
        <dbReference type="PROSITE" id="PS50234"/>
    </source>
</evidence>
<proteinExistence type="predicted"/>
<evidence type="ECO:0000313" key="3">
    <source>
        <dbReference type="Proteomes" id="UP001159364"/>
    </source>
</evidence>
<dbReference type="InterPro" id="IPR036465">
    <property type="entry name" value="vWFA_dom_sf"/>
</dbReference>
<dbReference type="PANTHER" id="PTHR46503:SF9">
    <property type="entry name" value="INTER ALPHA-TRYPSIN INHIBITOR, HEAVY CHAIN-LIKE PROTEIN"/>
    <property type="match status" value="1"/>
</dbReference>
<dbReference type="CDD" id="cd01461">
    <property type="entry name" value="vWA_interalpha_trypsin_inhibitor"/>
    <property type="match status" value="1"/>
</dbReference>
<dbReference type="PROSITE" id="PS50234">
    <property type="entry name" value="VWFA"/>
    <property type="match status" value="1"/>
</dbReference>
<dbReference type="Pfam" id="PF13768">
    <property type="entry name" value="VWA_3"/>
    <property type="match status" value="1"/>
</dbReference>
<dbReference type="Proteomes" id="UP001159364">
    <property type="component" value="Linkage Group LG01"/>
</dbReference>
<organism evidence="2 3">
    <name type="scientific">Erythroxylum novogranatense</name>
    <dbReference type="NCBI Taxonomy" id="1862640"/>
    <lineage>
        <taxon>Eukaryota</taxon>
        <taxon>Viridiplantae</taxon>
        <taxon>Streptophyta</taxon>
        <taxon>Embryophyta</taxon>
        <taxon>Tracheophyta</taxon>
        <taxon>Spermatophyta</taxon>
        <taxon>Magnoliopsida</taxon>
        <taxon>eudicotyledons</taxon>
        <taxon>Gunneridae</taxon>
        <taxon>Pentapetalae</taxon>
        <taxon>rosids</taxon>
        <taxon>fabids</taxon>
        <taxon>Malpighiales</taxon>
        <taxon>Erythroxylaceae</taxon>
        <taxon>Erythroxylum</taxon>
    </lineage>
</organism>
<keyword evidence="3" id="KW-1185">Reference proteome</keyword>
<dbReference type="PANTHER" id="PTHR46503">
    <property type="entry name" value="INTER-ALPHA-TRYPSIN INHIBITOR HEAVY CHAIN-LIKE PROTEIN"/>
    <property type="match status" value="1"/>
</dbReference>
<feature type="domain" description="VWFA" evidence="1">
    <location>
        <begin position="322"/>
        <end position="512"/>
    </location>
</feature>
<dbReference type="InterPro" id="IPR002035">
    <property type="entry name" value="VWF_A"/>
</dbReference>
<protein>
    <recommendedName>
        <fullName evidence="1">VWFA domain-containing protein</fullName>
    </recommendedName>
</protein>
<comment type="caution">
    <text evidence="2">The sequence shown here is derived from an EMBL/GenBank/DDBJ whole genome shotgun (WGS) entry which is preliminary data.</text>
</comment>
<sequence length="745" mass="83545">METEFEASVNYGLQLSRRLYYGKEMASLQTMTRTAPESLWPTGVTVYAVVPEPEVVDNPDVPSYQPYVHGRCDPPALIPLHMHEVAMEVECCLDHANISLSGSWRLHCVKTSRKSSCLIAVPMGEQGSLLGVEVDVAGRSYHSQLITAEDAKDKEKAYRREEGRYLKGNIYTFKIPQVDGGSSLSIRVIWSQKLTYNQGQFCLNIPFSFPPFVNAIGKKVSKKEKILLNVNSSFGREIVCKESSHSLKELRREVGKMCFLYESEVKTWSSTDFNFSYTVQSNDLVGGMLVQSPTLRDFDDRQIFCFYLFPGNSQRWKVFRKEVIFLIDISGSMKGDPLESVKKALLASLSELSPQDSFNIIAFNSETYLFSSLMVPATKGSILKATDWIKNSLTPDGGTNIWLPLQQALKLLAETVDSIPLIFLVTDGTVEDERDICKYVKDSLTNRRPICPRICTFGIGTYCNHYFLQMLAQIGRGHFDSAYDADSVDFRMQRLFRTASSTILANVTVDALEHLHSPELLNIPDHSSRSPLIVSGRYEQSFPDSVKVSGTLADMNNFSLELKVQKTKSVPLDRVFARRQIDILTTNAWLSQSHDLVQKVANMSKQTRVPSEYTCLILFETDRGEKAPETDRIQEVFNKINLLKKVDMESQEMTILGSLGVGFGNFTATLQNIPPGGHETKPPDATEKLVKAATNCCNRFLDRCCCMCFIQTCSCINNQCSIVLSQICAALACFELVNCCYELCG</sequence>
<accession>A0AAV8U7U0</accession>
<evidence type="ECO:0000313" key="2">
    <source>
        <dbReference type="EMBL" id="KAJ8774234.1"/>
    </source>
</evidence>
<name>A0AAV8U7U0_9ROSI</name>
<dbReference type="AlphaFoldDB" id="A0AAV8U7U0"/>
<dbReference type="SUPFAM" id="SSF53300">
    <property type="entry name" value="vWA-like"/>
    <property type="match status" value="1"/>
</dbReference>
<dbReference type="Gene3D" id="3.40.50.410">
    <property type="entry name" value="von Willebrand factor, type A domain"/>
    <property type="match status" value="1"/>
</dbReference>